<dbReference type="GO" id="GO:0003723">
    <property type="term" value="F:RNA binding"/>
    <property type="evidence" value="ECO:0007669"/>
    <property type="project" value="InterPro"/>
</dbReference>
<feature type="domain" description="tRNA/rRNA methyltransferase SpoU type" evidence="4">
    <location>
        <begin position="110"/>
        <end position="250"/>
    </location>
</feature>
<sequence length="262" mass="29181">MITSVSNQQIRHLLQLQKKARARKEEGVFIVEGIKMYQEAPREWIVKTYVSESFLKKTEYQHVLGQPNAEILSDEVFRKVSDTQTPQGILCVVRMPENSLESMLTQEAPLFLLAENIQDPGNLGTIVRTGEGAGVSGVIMSRDTVDIFNPKTIRSTMGSIYRVPFLYAEDFQDVIRRIQSRGISVYAAHLKGTASYDDKDYTGGTAFLIGNEGNGLTEETAALATDYIRIPMNGEVESLNAAVASALLLYEAARQRRKRDNA</sequence>
<evidence type="ECO:0000256" key="3">
    <source>
        <dbReference type="ARBA" id="ARBA00022679"/>
    </source>
</evidence>
<evidence type="ECO:0000313" key="7">
    <source>
        <dbReference type="Proteomes" id="UP000823935"/>
    </source>
</evidence>
<dbReference type="CDD" id="cd18095">
    <property type="entry name" value="SpoU-like_rRNA-MTase"/>
    <property type="match status" value="1"/>
</dbReference>
<proteinExistence type="inferred from homology"/>
<dbReference type="AlphaFoldDB" id="A0A9D1EQM5"/>
<comment type="caution">
    <text evidence="6">The sequence shown here is derived from an EMBL/GenBank/DDBJ whole genome shotgun (WGS) entry which is preliminary data.</text>
</comment>
<dbReference type="SUPFAM" id="SSF55315">
    <property type="entry name" value="L30e-like"/>
    <property type="match status" value="1"/>
</dbReference>
<accession>A0A9D1EQM5</accession>
<dbReference type="Pfam" id="PF22435">
    <property type="entry name" value="MRM3-like_sub_bind"/>
    <property type="match status" value="1"/>
</dbReference>
<dbReference type="Gene3D" id="3.30.1330.30">
    <property type="match status" value="1"/>
</dbReference>
<organism evidence="6 7">
    <name type="scientific">Candidatus Limivivens intestinipullorum</name>
    <dbReference type="NCBI Taxonomy" id="2840858"/>
    <lineage>
        <taxon>Bacteria</taxon>
        <taxon>Bacillati</taxon>
        <taxon>Bacillota</taxon>
        <taxon>Clostridia</taxon>
        <taxon>Lachnospirales</taxon>
        <taxon>Lachnospiraceae</taxon>
        <taxon>Lachnospiraceae incertae sedis</taxon>
        <taxon>Candidatus Limivivens</taxon>
    </lineage>
</organism>
<dbReference type="GO" id="GO:0032259">
    <property type="term" value="P:methylation"/>
    <property type="evidence" value="ECO:0007669"/>
    <property type="project" value="UniProtKB-KW"/>
</dbReference>
<dbReference type="InterPro" id="IPR029064">
    <property type="entry name" value="Ribosomal_eL30-like_sf"/>
</dbReference>
<dbReference type="PANTHER" id="PTHR43191">
    <property type="entry name" value="RRNA METHYLTRANSFERASE 3"/>
    <property type="match status" value="1"/>
</dbReference>
<keyword evidence="3" id="KW-0808">Transferase</keyword>
<dbReference type="Gene3D" id="3.40.1280.10">
    <property type="match status" value="1"/>
</dbReference>
<dbReference type="EMBL" id="DVIQ01000007">
    <property type="protein sequence ID" value="HIS30180.1"/>
    <property type="molecule type" value="Genomic_DNA"/>
</dbReference>
<dbReference type="InterPro" id="IPR029028">
    <property type="entry name" value="Alpha/beta_knot_MTases"/>
</dbReference>
<gene>
    <name evidence="6" type="ORF">IAB44_01305</name>
</gene>
<protein>
    <submittedName>
        <fullName evidence="6">RNA methyltransferase</fullName>
    </submittedName>
</protein>
<dbReference type="InterPro" id="IPR001537">
    <property type="entry name" value="SpoU_MeTrfase"/>
</dbReference>
<feature type="domain" description="MRM3-like substrate binding" evidence="5">
    <location>
        <begin position="7"/>
        <end position="90"/>
    </location>
</feature>
<evidence type="ECO:0000256" key="2">
    <source>
        <dbReference type="ARBA" id="ARBA00022603"/>
    </source>
</evidence>
<dbReference type="GO" id="GO:0008173">
    <property type="term" value="F:RNA methyltransferase activity"/>
    <property type="evidence" value="ECO:0007669"/>
    <property type="project" value="InterPro"/>
</dbReference>
<evidence type="ECO:0000256" key="1">
    <source>
        <dbReference type="ARBA" id="ARBA00007228"/>
    </source>
</evidence>
<dbReference type="PANTHER" id="PTHR43191:SF2">
    <property type="entry name" value="RRNA METHYLTRANSFERASE 3, MITOCHONDRIAL"/>
    <property type="match status" value="1"/>
</dbReference>
<reference evidence="6" key="2">
    <citation type="journal article" date="2021" name="PeerJ">
        <title>Extensive microbial diversity within the chicken gut microbiome revealed by metagenomics and culture.</title>
        <authorList>
            <person name="Gilroy R."/>
            <person name="Ravi A."/>
            <person name="Getino M."/>
            <person name="Pursley I."/>
            <person name="Horton D.L."/>
            <person name="Alikhan N.F."/>
            <person name="Baker D."/>
            <person name="Gharbi K."/>
            <person name="Hall N."/>
            <person name="Watson M."/>
            <person name="Adriaenssens E.M."/>
            <person name="Foster-Nyarko E."/>
            <person name="Jarju S."/>
            <person name="Secka A."/>
            <person name="Antonio M."/>
            <person name="Oren A."/>
            <person name="Chaudhuri R.R."/>
            <person name="La Ragione R."/>
            <person name="Hildebrand F."/>
            <person name="Pallen M.J."/>
        </authorList>
    </citation>
    <scope>NUCLEOTIDE SEQUENCE</scope>
    <source>
        <strain evidence="6">CHK190-19873</strain>
    </source>
</reference>
<dbReference type="SUPFAM" id="SSF75217">
    <property type="entry name" value="alpha/beta knot"/>
    <property type="match status" value="1"/>
</dbReference>
<dbReference type="InterPro" id="IPR053888">
    <property type="entry name" value="MRM3-like_sub_bind"/>
</dbReference>
<reference evidence="6" key="1">
    <citation type="submission" date="2020-10" db="EMBL/GenBank/DDBJ databases">
        <authorList>
            <person name="Gilroy R."/>
        </authorList>
    </citation>
    <scope>NUCLEOTIDE SEQUENCE</scope>
    <source>
        <strain evidence="6">CHK190-19873</strain>
    </source>
</reference>
<dbReference type="Pfam" id="PF00588">
    <property type="entry name" value="SpoU_methylase"/>
    <property type="match status" value="1"/>
</dbReference>
<evidence type="ECO:0000259" key="5">
    <source>
        <dbReference type="Pfam" id="PF22435"/>
    </source>
</evidence>
<evidence type="ECO:0000313" key="6">
    <source>
        <dbReference type="EMBL" id="HIS30180.1"/>
    </source>
</evidence>
<dbReference type="InterPro" id="IPR029026">
    <property type="entry name" value="tRNA_m1G_MTases_N"/>
</dbReference>
<dbReference type="Proteomes" id="UP000823935">
    <property type="component" value="Unassembled WGS sequence"/>
</dbReference>
<dbReference type="InterPro" id="IPR051259">
    <property type="entry name" value="rRNA_Methyltransferase"/>
</dbReference>
<comment type="similarity">
    <text evidence="1">Belongs to the class IV-like SAM-binding methyltransferase superfamily. RNA methyltransferase TrmH family.</text>
</comment>
<dbReference type="GO" id="GO:0006396">
    <property type="term" value="P:RNA processing"/>
    <property type="evidence" value="ECO:0007669"/>
    <property type="project" value="InterPro"/>
</dbReference>
<name>A0A9D1EQM5_9FIRM</name>
<keyword evidence="2 6" id="KW-0489">Methyltransferase</keyword>
<evidence type="ECO:0000259" key="4">
    <source>
        <dbReference type="Pfam" id="PF00588"/>
    </source>
</evidence>